<dbReference type="HOGENOM" id="CLU_1318625_0_0_0"/>
<organism evidence="4 5">
    <name type="scientific">Acidobacterium capsulatum (strain ATCC 51196 / DSM 11244 / BCRC 80197 / JCM 7670 / NBRC 15755 / NCIMB 13165 / 161)</name>
    <dbReference type="NCBI Taxonomy" id="240015"/>
    <lineage>
        <taxon>Bacteria</taxon>
        <taxon>Pseudomonadati</taxon>
        <taxon>Acidobacteriota</taxon>
        <taxon>Terriglobia</taxon>
        <taxon>Terriglobales</taxon>
        <taxon>Acidobacteriaceae</taxon>
        <taxon>Acidobacterium</taxon>
    </lineage>
</organism>
<dbReference type="KEGG" id="aca:ACP_0353"/>
<evidence type="ECO:0000259" key="3">
    <source>
        <dbReference type="Pfam" id="PF13505"/>
    </source>
</evidence>
<dbReference type="Pfam" id="PF13505">
    <property type="entry name" value="OMP_b-brl"/>
    <property type="match status" value="1"/>
</dbReference>
<dbReference type="EMBL" id="CP001472">
    <property type="protein sequence ID" value="ACO34522.1"/>
    <property type="molecule type" value="Genomic_DNA"/>
</dbReference>
<gene>
    <name evidence="4" type="ordered locus">ACP_0353</name>
</gene>
<dbReference type="RefSeq" id="WP_012680753.1">
    <property type="nucleotide sequence ID" value="NC_012483.1"/>
</dbReference>
<evidence type="ECO:0000313" key="4">
    <source>
        <dbReference type="EMBL" id="ACO34522.1"/>
    </source>
</evidence>
<dbReference type="SUPFAM" id="SSF56925">
    <property type="entry name" value="OMPA-like"/>
    <property type="match status" value="1"/>
</dbReference>
<dbReference type="Proteomes" id="UP000002207">
    <property type="component" value="Chromosome"/>
</dbReference>
<sequence length="208" mass="22257">MKSWLKCLPFVTSALLLAAALPAQAQTSVGVSALGAFPSSTSSNMTEQNPYKQAGFMVELRHISNPLVGFDVSYAFHRANQSYRAHVVCPTSALPCSEPTASVSANANELALNWVVSAPILGFRIFALAGGGFESFNPTGSNGVSTQSQTKGLYDYGAGVDWTVLPHLGLRFQYRGNVYKAPDLATAFSSTDKFTHDAEPMIGAYFNF</sequence>
<dbReference type="InParanoid" id="C1F9X6"/>
<keyword evidence="5" id="KW-1185">Reference proteome</keyword>
<reference evidence="4 5" key="1">
    <citation type="journal article" date="2009" name="Appl. Environ. Microbiol.">
        <title>Three genomes from the phylum Acidobacteria provide insight into the lifestyles of these microorganisms in soils.</title>
        <authorList>
            <person name="Ward N.L."/>
            <person name="Challacombe J.F."/>
            <person name="Janssen P.H."/>
            <person name="Henrissat B."/>
            <person name="Coutinho P.M."/>
            <person name="Wu M."/>
            <person name="Xie G."/>
            <person name="Haft D.H."/>
            <person name="Sait M."/>
            <person name="Badger J."/>
            <person name="Barabote R.D."/>
            <person name="Bradley B."/>
            <person name="Brettin T.S."/>
            <person name="Brinkac L.M."/>
            <person name="Bruce D."/>
            <person name="Creasy T."/>
            <person name="Daugherty S.C."/>
            <person name="Davidsen T.M."/>
            <person name="DeBoy R.T."/>
            <person name="Detter J.C."/>
            <person name="Dodson R.J."/>
            <person name="Durkin A.S."/>
            <person name="Ganapathy A."/>
            <person name="Gwinn-Giglio M."/>
            <person name="Han C.S."/>
            <person name="Khouri H."/>
            <person name="Kiss H."/>
            <person name="Kothari S.P."/>
            <person name="Madupu R."/>
            <person name="Nelson K.E."/>
            <person name="Nelson W.C."/>
            <person name="Paulsen I."/>
            <person name="Penn K."/>
            <person name="Ren Q."/>
            <person name="Rosovitz M.J."/>
            <person name="Selengut J.D."/>
            <person name="Shrivastava S."/>
            <person name="Sullivan S.A."/>
            <person name="Tapia R."/>
            <person name="Thompson L.S."/>
            <person name="Watkins K.L."/>
            <person name="Yang Q."/>
            <person name="Yu C."/>
            <person name="Zafar N."/>
            <person name="Zhou L."/>
            <person name="Kuske C.R."/>
        </authorList>
    </citation>
    <scope>NUCLEOTIDE SEQUENCE [LARGE SCALE GENOMIC DNA]</scope>
    <source>
        <strain evidence="5">ATCC 51196 / DSM 11244 / BCRC 80197 / JCM 7670 / NBRC 15755 / NCIMB 13165 / 161</strain>
    </source>
</reference>
<dbReference type="AlphaFoldDB" id="C1F9X6"/>
<protein>
    <recommendedName>
        <fullName evidence="3">Outer membrane protein beta-barrel domain-containing protein</fullName>
    </recommendedName>
</protein>
<feature type="signal peptide" evidence="2">
    <location>
        <begin position="1"/>
        <end position="25"/>
    </location>
</feature>
<evidence type="ECO:0000313" key="5">
    <source>
        <dbReference type="Proteomes" id="UP000002207"/>
    </source>
</evidence>
<dbReference type="InterPro" id="IPR011250">
    <property type="entry name" value="OMP/PagP_B-barrel"/>
</dbReference>
<feature type="chain" id="PRO_5002907295" description="Outer membrane protein beta-barrel domain-containing protein" evidence="2">
    <location>
        <begin position="26"/>
        <end position="208"/>
    </location>
</feature>
<proteinExistence type="predicted"/>
<feature type="domain" description="Outer membrane protein beta-barrel" evidence="3">
    <location>
        <begin position="12"/>
        <end position="180"/>
    </location>
</feature>
<dbReference type="eggNOG" id="COG3637">
    <property type="taxonomic scope" value="Bacteria"/>
</dbReference>
<name>C1F9X6_ACIC5</name>
<accession>C1F9X6</accession>
<dbReference type="STRING" id="240015.ACP_0353"/>
<dbReference type="Gene3D" id="2.40.160.20">
    <property type="match status" value="1"/>
</dbReference>
<dbReference type="OrthoDB" id="122222at2"/>
<evidence type="ECO:0000256" key="1">
    <source>
        <dbReference type="ARBA" id="ARBA00022729"/>
    </source>
</evidence>
<dbReference type="InterPro" id="IPR027385">
    <property type="entry name" value="Beta-barrel_OMP"/>
</dbReference>
<keyword evidence="1 2" id="KW-0732">Signal</keyword>
<evidence type="ECO:0000256" key="2">
    <source>
        <dbReference type="SAM" id="SignalP"/>
    </source>
</evidence>